<dbReference type="InterPro" id="IPR001117">
    <property type="entry name" value="Cu-oxidase_2nd"/>
</dbReference>
<evidence type="ECO:0000256" key="3">
    <source>
        <dbReference type="ARBA" id="ARBA00022729"/>
    </source>
</evidence>
<keyword evidence="2" id="KW-0479">Metal-binding</keyword>
<evidence type="ECO:0000256" key="6">
    <source>
        <dbReference type="ARBA" id="ARBA00023180"/>
    </source>
</evidence>
<organism evidence="11 12">
    <name type="scientific">Aspergillus cavernicola</name>
    <dbReference type="NCBI Taxonomy" id="176166"/>
    <lineage>
        <taxon>Eukaryota</taxon>
        <taxon>Fungi</taxon>
        <taxon>Dikarya</taxon>
        <taxon>Ascomycota</taxon>
        <taxon>Pezizomycotina</taxon>
        <taxon>Eurotiomycetes</taxon>
        <taxon>Eurotiomycetidae</taxon>
        <taxon>Eurotiales</taxon>
        <taxon>Aspergillaceae</taxon>
        <taxon>Aspergillus</taxon>
        <taxon>Aspergillus subgen. Nidulantes</taxon>
    </lineage>
</organism>
<dbReference type="PROSITE" id="PS00079">
    <property type="entry name" value="MULTICOPPER_OXIDASE1"/>
    <property type="match status" value="1"/>
</dbReference>
<keyword evidence="6" id="KW-0325">Glycoprotein</keyword>
<keyword evidence="4" id="KW-0560">Oxidoreductase</keyword>
<evidence type="ECO:0000259" key="8">
    <source>
        <dbReference type="Pfam" id="PF00394"/>
    </source>
</evidence>
<dbReference type="Pfam" id="PF00394">
    <property type="entry name" value="Cu-oxidase"/>
    <property type="match status" value="1"/>
</dbReference>
<comment type="caution">
    <text evidence="11">The sequence shown here is derived from an EMBL/GenBank/DDBJ whole genome shotgun (WGS) entry which is preliminary data.</text>
</comment>
<dbReference type="InterPro" id="IPR008972">
    <property type="entry name" value="Cupredoxin"/>
</dbReference>
<feature type="signal peptide" evidence="7">
    <location>
        <begin position="1"/>
        <end position="22"/>
    </location>
</feature>
<keyword evidence="12" id="KW-1185">Reference proteome</keyword>
<evidence type="ECO:0000256" key="5">
    <source>
        <dbReference type="ARBA" id="ARBA00023008"/>
    </source>
</evidence>
<evidence type="ECO:0000259" key="9">
    <source>
        <dbReference type="Pfam" id="PF07731"/>
    </source>
</evidence>
<feature type="domain" description="Plastocyanin-like" evidence="9">
    <location>
        <begin position="413"/>
        <end position="528"/>
    </location>
</feature>
<comment type="similarity">
    <text evidence="1">Belongs to the multicopper oxidase family.</text>
</comment>
<name>A0ABR4I8K5_9EURO</name>
<evidence type="ECO:0000256" key="4">
    <source>
        <dbReference type="ARBA" id="ARBA00023002"/>
    </source>
</evidence>
<sequence length="555" mass="61690">MRAIYRFSSLLALLCLAHWVSCKVVRFELDLTYEDREIAGFVRKAILSNGQLPGPTLRVKQGDDVEFVVSNLMPFATTVHFHGVMQQGTSWSDGTPGLSQQPIDSGDTFVYRWTAVDYGSSVKKPFKLITEDAAKLAAMIKAEVNTKPLMLSDWRFLTSEVIWQAEIDSGCESICSNAILFNGRGSAWYLPQERIHSLTMPGQRFALGNHTLTDTGCFPPLDSFFGPFPRDPSVLPTGFDEGCIPSHGPTEIIEVNPYSRYISRDVISMTGSATLVFSIDEHPMYVYAIDGRYVEPILVEAVIVPAGSRYSVLVELKQDGFAGKYTIGAANIGLNQIINGTAVLSYTARETKNALLFRISRKLPSQTVNQTFILNIDHDHASYRWKLGDSSFPVDYEGLQPALFNTSSIPFPHRVSTYNNTWVDIIFNLTEGRQPPHPMHKQSNKYFVIGYGNQPFTYSSVAEAMEVVPENFNFEHPQLRDTFSTPVAAGPLGTWLAIRYFVINPGPFLLHCHLQMHQSGGMALAVMDGVDAWPVVPEEYQLPVGPSPANTSPEQ</sequence>
<protein>
    <submittedName>
        <fullName evidence="11">Cupredoxin</fullName>
    </submittedName>
</protein>
<evidence type="ECO:0000313" key="11">
    <source>
        <dbReference type="EMBL" id="KAL2824092.1"/>
    </source>
</evidence>
<evidence type="ECO:0000259" key="10">
    <source>
        <dbReference type="Pfam" id="PF07732"/>
    </source>
</evidence>
<dbReference type="PANTHER" id="PTHR11709:SF488">
    <property type="entry name" value="LACCASE-RELATED"/>
    <property type="match status" value="1"/>
</dbReference>
<dbReference type="CDD" id="cd13876">
    <property type="entry name" value="CuRO_2_Abr2_like"/>
    <property type="match status" value="1"/>
</dbReference>
<dbReference type="InterPro" id="IPR045087">
    <property type="entry name" value="Cu-oxidase_fam"/>
</dbReference>
<keyword evidence="3 7" id="KW-0732">Signal</keyword>
<dbReference type="InterPro" id="IPR002355">
    <property type="entry name" value="Cu_oxidase_Cu_BS"/>
</dbReference>
<dbReference type="Gene3D" id="2.60.40.420">
    <property type="entry name" value="Cupredoxins - blue copper proteins"/>
    <property type="match status" value="3"/>
</dbReference>
<dbReference type="InterPro" id="IPR011706">
    <property type="entry name" value="Cu-oxidase_C"/>
</dbReference>
<feature type="domain" description="Plastocyanin-like" evidence="8">
    <location>
        <begin position="148"/>
        <end position="347"/>
    </location>
</feature>
<gene>
    <name evidence="11" type="ORF">BDW59DRAFT_162666</name>
</gene>
<dbReference type="InterPro" id="IPR011707">
    <property type="entry name" value="Cu-oxidase-like_N"/>
</dbReference>
<dbReference type="Pfam" id="PF07732">
    <property type="entry name" value="Cu-oxidase_3"/>
    <property type="match status" value="1"/>
</dbReference>
<dbReference type="PANTHER" id="PTHR11709">
    <property type="entry name" value="MULTI-COPPER OXIDASE"/>
    <property type="match status" value="1"/>
</dbReference>
<feature type="chain" id="PRO_5045399180" evidence="7">
    <location>
        <begin position="23"/>
        <end position="555"/>
    </location>
</feature>
<accession>A0ABR4I8K5</accession>
<dbReference type="PROSITE" id="PS00080">
    <property type="entry name" value="MULTICOPPER_OXIDASE2"/>
    <property type="match status" value="1"/>
</dbReference>
<dbReference type="SUPFAM" id="SSF49503">
    <property type="entry name" value="Cupredoxins"/>
    <property type="match status" value="3"/>
</dbReference>
<proteinExistence type="inferred from homology"/>
<dbReference type="Pfam" id="PF07731">
    <property type="entry name" value="Cu-oxidase_2"/>
    <property type="match status" value="1"/>
</dbReference>
<reference evidence="11 12" key="1">
    <citation type="submission" date="2024-07" db="EMBL/GenBank/DDBJ databases">
        <title>Section-level genome sequencing and comparative genomics of Aspergillus sections Usti and Cavernicolus.</title>
        <authorList>
            <consortium name="Lawrence Berkeley National Laboratory"/>
            <person name="Nybo J.L."/>
            <person name="Vesth T.C."/>
            <person name="Theobald S."/>
            <person name="Frisvad J.C."/>
            <person name="Larsen T.O."/>
            <person name="Kjaerboelling I."/>
            <person name="Rothschild-Mancinelli K."/>
            <person name="Lyhne E.K."/>
            <person name="Kogle M.E."/>
            <person name="Barry K."/>
            <person name="Clum A."/>
            <person name="Na H."/>
            <person name="Ledsgaard L."/>
            <person name="Lin J."/>
            <person name="Lipzen A."/>
            <person name="Kuo A."/>
            <person name="Riley R."/>
            <person name="Mondo S."/>
            <person name="LaButti K."/>
            <person name="Haridas S."/>
            <person name="Pangalinan J."/>
            <person name="Salamov A.A."/>
            <person name="Simmons B.A."/>
            <person name="Magnuson J.K."/>
            <person name="Chen J."/>
            <person name="Drula E."/>
            <person name="Henrissat B."/>
            <person name="Wiebenga A."/>
            <person name="Lubbers R.J."/>
            <person name="Gomes A.C."/>
            <person name="Makela M.R."/>
            <person name="Stajich J."/>
            <person name="Grigoriev I.V."/>
            <person name="Mortensen U.H."/>
            <person name="De vries R.P."/>
            <person name="Baker S.E."/>
            <person name="Andersen M.R."/>
        </authorList>
    </citation>
    <scope>NUCLEOTIDE SEQUENCE [LARGE SCALE GENOMIC DNA]</scope>
    <source>
        <strain evidence="11 12">CBS 600.67</strain>
    </source>
</reference>
<feature type="domain" description="Plastocyanin-like" evidence="10">
    <location>
        <begin position="32"/>
        <end position="120"/>
    </location>
</feature>
<dbReference type="InterPro" id="IPR033138">
    <property type="entry name" value="Cu_oxidase_CS"/>
</dbReference>
<evidence type="ECO:0000256" key="2">
    <source>
        <dbReference type="ARBA" id="ARBA00022723"/>
    </source>
</evidence>
<dbReference type="CDD" id="cd13898">
    <property type="entry name" value="CuRO_3_Abr2_like"/>
    <property type="match status" value="1"/>
</dbReference>
<evidence type="ECO:0000313" key="12">
    <source>
        <dbReference type="Proteomes" id="UP001610335"/>
    </source>
</evidence>
<keyword evidence="5" id="KW-0186">Copper</keyword>
<evidence type="ECO:0000256" key="1">
    <source>
        <dbReference type="ARBA" id="ARBA00010609"/>
    </source>
</evidence>
<dbReference type="Proteomes" id="UP001610335">
    <property type="component" value="Unassembled WGS sequence"/>
</dbReference>
<dbReference type="EMBL" id="JBFXLS010000046">
    <property type="protein sequence ID" value="KAL2824092.1"/>
    <property type="molecule type" value="Genomic_DNA"/>
</dbReference>
<evidence type="ECO:0000256" key="7">
    <source>
        <dbReference type="SAM" id="SignalP"/>
    </source>
</evidence>